<feature type="region of interest" description="Disordered" evidence="1">
    <location>
        <begin position="487"/>
        <end position="537"/>
    </location>
</feature>
<keyword evidence="3" id="KW-1185">Reference proteome</keyword>
<evidence type="ECO:0000256" key="1">
    <source>
        <dbReference type="SAM" id="MobiDB-lite"/>
    </source>
</evidence>
<dbReference type="OrthoDB" id="3222357at2759"/>
<reference evidence="2" key="1">
    <citation type="submission" date="2020-05" db="EMBL/GenBank/DDBJ databases">
        <title>Mycena genomes resolve the evolution of fungal bioluminescence.</title>
        <authorList>
            <person name="Tsai I.J."/>
        </authorList>
    </citation>
    <scope>NUCLEOTIDE SEQUENCE</scope>
    <source>
        <strain evidence="2">110903Hualien_Pintung</strain>
    </source>
</reference>
<feature type="compositionally biased region" description="Basic and acidic residues" evidence="1">
    <location>
        <begin position="14"/>
        <end position="29"/>
    </location>
</feature>
<protein>
    <submittedName>
        <fullName evidence="2">Uncharacterized protein</fullName>
    </submittedName>
</protein>
<sequence>METLMEPHTSESLMETHIERRSNDKKRPLQEVIAIEPPSPMKRQARQPPSESPIQLPFSLVDELYNLDLDLNGDVGYVEDGSVKPKERNSSVPVKPSDPALRYWTEHHRDEYLYANMDYIFASILRHLHRLLRIILSYDIACQWWKDLKACLLLLPPLVRLQLALEFIRVVVPKMHTPECQHKYSLNLVPGSGQTDAEGIERAWAMKYWGLQQPSDAVSEVKLERQKAAFKHFSEEQADSVDEWADLVEAYEADGTKKNPHKPTMKGLSEAQVRSQLEEAEAVAEAKAAQVRIHEVGPVAFVVLGLEAEEEQRAIRVQVVLKKAKSTTAKGQLRGMRKRLNRKMEQLCSLQATYTPAALIRLNALVLAEDVLPENIPLLLPSALMAPPPARRAAHGRADRAFLEVLGIEHQLRGPQCRTALVQPQPTTYQGATAALQEKPLTTPRDEYEMAWLALVLIAGGLDADIGWKKLEKADIRCMQEAETLRKQAQRERRERNQREREARLIVENELPAPKENDDEDMEDASDGERFTEGQNRGIMRVRTPPKVLAKLINAAALRVEWCNAWALVRWWDEEVRILKEEQRRLPISLRHEADEWKARAQLVKSQRRRQKE</sequence>
<feature type="compositionally biased region" description="Basic and acidic residues" evidence="1">
    <location>
        <begin position="487"/>
        <end position="507"/>
    </location>
</feature>
<feature type="region of interest" description="Disordered" evidence="1">
    <location>
        <begin position="1"/>
        <end position="52"/>
    </location>
</feature>
<organism evidence="2 3">
    <name type="scientific">Mycena chlorophos</name>
    <name type="common">Agaric fungus</name>
    <name type="synonym">Agaricus chlorophos</name>
    <dbReference type="NCBI Taxonomy" id="658473"/>
    <lineage>
        <taxon>Eukaryota</taxon>
        <taxon>Fungi</taxon>
        <taxon>Dikarya</taxon>
        <taxon>Basidiomycota</taxon>
        <taxon>Agaricomycotina</taxon>
        <taxon>Agaricomycetes</taxon>
        <taxon>Agaricomycetidae</taxon>
        <taxon>Agaricales</taxon>
        <taxon>Marasmiineae</taxon>
        <taxon>Mycenaceae</taxon>
        <taxon>Mycena</taxon>
    </lineage>
</organism>
<comment type="caution">
    <text evidence="2">The sequence shown here is derived from an EMBL/GenBank/DDBJ whole genome shotgun (WGS) entry which is preliminary data.</text>
</comment>
<feature type="compositionally biased region" description="Acidic residues" evidence="1">
    <location>
        <begin position="517"/>
        <end position="526"/>
    </location>
</feature>
<dbReference type="Proteomes" id="UP000613580">
    <property type="component" value="Unassembled WGS sequence"/>
</dbReference>
<dbReference type="EMBL" id="JACAZE010000005">
    <property type="protein sequence ID" value="KAF7317468.1"/>
    <property type="molecule type" value="Genomic_DNA"/>
</dbReference>
<accession>A0A8H6TGW8</accession>
<dbReference type="AlphaFoldDB" id="A0A8H6TGW8"/>
<evidence type="ECO:0000313" key="2">
    <source>
        <dbReference type="EMBL" id="KAF7317468.1"/>
    </source>
</evidence>
<name>A0A8H6TGW8_MYCCL</name>
<proteinExistence type="predicted"/>
<dbReference type="Pfam" id="PF18758">
    <property type="entry name" value="KDZ"/>
    <property type="match status" value="1"/>
</dbReference>
<dbReference type="InterPro" id="IPR040521">
    <property type="entry name" value="KDZ"/>
</dbReference>
<evidence type="ECO:0000313" key="3">
    <source>
        <dbReference type="Proteomes" id="UP000613580"/>
    </source>
</evidence>
<gene>
    <name evidence="2" type="ORF">HMN09_00484000</name>
</gene>